<dbReference type="PROSITE" id="PS01013">
    <property type="entry name" value="OSBP"/>
    <property type="match status" value="1"/>
</dbReference>
<dbReference type="Pfam" id="PF01237">
    <property type="entry name" value="Oxysterol_BP"/>
    <property type="match status" value="1"/>
</dbReference>
<dbReference type="SUPFAM" id="SSF144000">
    <property type="entry name" value="Oxysterol-binding protein-like"/>
    <property type="match status" value="1"/>
</dbReference>
<dbReference type="FunCoup" id="A0A165JI14">
    <property type="interactions" value="457"/>
</dbReference>
<feature type="compositionally biased region" description="Polar residues" evidence="3">
    <location>
        <begin position="10"/>
        <end position="20"/>
    </location>
</feature>
<keyword evidence="5" id="KW-1185">Reference proteome</keyword>
<evidence type="ECO:0000313" key="4">
    <source>
        <dbReference type="EMBL" id="KZT61863.1"/>
    </source>
</evidence>
<dbReference type="EMBL" id="KV423920">
    <property type="protein sequence ID" value="KZT61863.1"/>
    <property type="molecule type" value="Genomic_DNA"/>
</dbReference>
<dbReference type="InParanoid" id="A0A165JI14"/>
<dbReference type="AlphaFoldDB" id="A0A165JI14"/>
<dbReference type="GO" id="GO:0032934">
    <property type="term" value="F:sterol binding"/>
    <property type="evidence" value="ECO:0007669"/>
    <property type="project" value="TreeGrafter"/>
</dbReference>
<dbReference type="GO" id="GO:0032541">
    <property type="term" value="C:cortical endoplasmic reticulum"/>
    <property type="evidence" value="ECO:0007669"/>
    <property type="project" value="TreeGrafter"/>
</dbReference>
<dbReference type="Gene3D" id="1.10.287.2720">
    <property type="match status" value="1"/>
</dbReference>
<organism evidence="4 5">
    <name type="scientific">Calocera cornea HHB12733</name>
    <dbReference type="NCBI Taxonomy" id="1353952"/>
    <lineage>
        <taxon>Eukaryota</taxon>
        <taxon>Fungi</taxon>
        <taxon>Dikarya</taxon>
        <taxon>Basidiomycota</taxon>
        <taxon>Agaricomycotina</taxon>
        <taxon>Dacrymycetes</taxon>
        <taxon>Dacrymycetales</taxon>
        <taxon>Dacrymycetaceae</taxon>
        <taxon>Calocera</taxon>
    </lineage>
</organism>
<dbReference type="Gene3D" id="2.40.160.120">
    <property type="match status" value="1"/>
</dbReference>
<evidence type="ECO:0000256" key="3">
    <source>
        <dbReference type="SAM" id="MobiDB-lite"/>
    </source>
</evidence>
<evidence type="ECO:0000256" key="2">
    <source>
        <dbReference type="RuleBase" id="RU003844"/>
    </source>
</evidence>
<dbReference type="PANTHER" id="PTHR10972">
    <property type="entry name" value="OXYSTEROL-BINDING PROTEIN-RELATED"/>
    <property type="match status" value="1"/>
</dbReference>
<comment type="similarity">
    <text evidence="1 2">Belongs to the OSBP family.</text>
</comment>
<reference evidence="4 5" key="1">
    <citation type="journal article" date="2016" name="Mol. Biol. Evol.">
        <title>Comparative Genomics of Early-Diverging Mushroom-Forming Fungi Provides Insights into the Origins of Lignocellulose Decay Capabilities.</title>
        <authorList>
            <person name="Nagy L.G."/>
            <person name="Riley R."/>
            <person name="Tritt A."/>
            <person name="Adam C."/>
            <person name="Daum C."/>
            <person name="Floudas D."/>
            <person name="Sun H."/>
            <person name="Yadav J.S."/>
            <person name="Pangilinan J."/>
            <person name="Larsson K.H."/>
            <person name="Matsuura K."/>
            <person name="Barry K."/>
            <person name="Labutti K."/>
            <person name="Kuo R."/>
            <person name="Ohm R.A."/>
            <person name="Bhattacharya S.S."/>
            <person name="Shirouzu T."/>
            <person name="Yoshinaga Y."/>
            <person name="Martin F.M."/>
            <person name="Grigoriev I.V."/>
            <person name="Hibbett D.S."/>
        </authorList>
    </citation>
    <scope>NUCLEOTIDE SEQUENCE [LARGE SCALE GENOMIC DNA]</scope>
    <source>
        <strain evidence="4 5">HHB12733</strain>
    </source>
</reference>
<dbReference type="STRING" id="1353952.A0A165JI14"/>
<dbReference type="OrthoDB" id="14833at2759"/>
<gene>
    <name evidence="4" type="ORF">CALCODRAFT_490779</name>
</gene>
<dbReference type="InterPro" id="IPR037239">
    <property type="entry name" value="OSBP_sf"/>
</dbReference>
<dbReference type="GO" id="GO:0016020">
    <property type="term" value="C:membrane"/>
    <property type="evidence" value="ECO:0007669"/>
    <property type="project" value="TreeGrafter"/>
</dbReference>
<dbReference type="Gene3D" id="3.30.70.3490">
    <property type="match status" value="1"/>
</dbReference>
<evidence type="ECO:0000313" key="5">
    <source>
        <dbReference type="Proteomes" id="UP000076842"/>
    </source>
</evidence>
<accession>A0A165JI14</accession>
<dbReference type="InterPro" id="IPR018494">
    <property type="entry name" value="Oxysterol-bd_CS"/>
</dbReference>
<proteinExistence type="inferred from homology"/>
<dbReference type="GO" id="GO:0005829">
    <property type="term" value="C:cytosol"/>
    <property type="evidence" value="ECO:0007669"/>
    <property type="project" value="TreeGrafter"/>
</dbReference>
<dbReference type="Proteomes" id="UP000076842">
    <property type="component" value="Unassembled WGS sequence"/>
</dbReference>
<protein>
    <submittedName>
        <fullName evidence="4">Oxysterol-binding protein family</fullName>
    </submittedName>
</protein>
<feature type="region of interest" description="Disordered" evidence="3">
    <location>
        <begin position="1"/>
        <end position="39"/>
    </location>
</feature>
<sequence>MNILKGIQSRLPNGSSTPPNGASEDKAPEGSDPDDTSVLDEKEGSIVMSLISQLRIGMDLSKIAFPTFVLEPRSMLERVTDFMTHTEILFGLENEQDKAVRFEKVLQYYMLGWHVRPKGVKKPYNPTMGEIFRCSYKYSNGTEGFYVAEQVSHHPPVSAYFFLSPANKILIAGELRPKSRFLGNSVQTIMDGENRITLLGTDDGEYVISLPNMFARGILFGKLVFELGDTIEAKCEKTGMSGTVEFKTKGFFSGTYNVVKGEIKQGNSSIGEISGKWSHHLEYKDVKTGKVRVWFDDATTPSESLARPLCPPEEEQDPYESRRLWSGVTKGIKAGDQAVAQEAKTIVEDNGRKYAKQMEEGGKKHNPRFFEFKGGRWVAKFQVPPNLDDAAQKVQEWMWAKVPPPPAAALST</sequence>
<dbReference type="FunFam" id="1.10.287.2720:FF:000001">
    <property type="entry name" value="Oxysterol-binding OBPalpha"/>
    <property type="match status" value="1"/>
</dbReference>
<name>A0A165JI14_9BASI</name>
<dbReference type="PANTHER" id="PTHR10972:SF102">
    <property type="entry name" value="OXYSTEROL-BINDING PROTEIN"/>
    <property type="match status" value="1"/>
</dbReference>
<dbReference type="InterPro" id="IPR000648">
    <property type="entry name" value="Oxysterol-bd"/>
</dbReference>
<evidence type="ECO:0000256" key="1">
    <source>
        <dbReference type="ARBA" id="ARBA00008842"/>
    </source>
</evidence>